<dbReference type="Pfam" id="PF00170">
    <property type="entry name" value="bZIP_1"/>
    <property type="match status" value="1"/>
</dbReference>
<feature type="disulfide bond" evidence="34">
    <location>
        <begin position="478"/>
        <end position="505"/>
    </location>
</feature>
<evidence type="ECO:0000256" key="29">
    <source>
        <dbReference type="ARBA" id="ARBA00044337"/>
    </source>
</evidence>
<dbReference type="PANTHER" id="PTHR19325">
    <property type="entry name" value="COMPLEMENT COMPONENT-RELATED SUSHI DOMAIN-CONTAINING"/>
    <property type="match status" value="1"/>
</dbReference>
<evidence type="ECO:0000256" key="6">
    <source>
        <dbReference type="ARBA" id="ARBA00022475"/>
    </source>
</evidence>
<keyword evidence="19" id="KW-0238">DNA-binding</keyword>
<keyword evidence="21 33" id="KW-1015">Disulfide bond</keyword>
<keyword evidence="22" id="KW-0804">Transcription</keyword>
<feature type="compositionally biased region" description="Polar residues" evidence="36">
    <location>
        <begin position="1035"/>
        <end position="1061"/>
    </location>
</feature>
<dbReference type="PROSITE" id="PS00022">
    <property type="entry name" value="EGF_1"/>
    <property type="match status" value="1"/>
</dbReference>
<comment type="similarity">
    <text evidence="4">Belongs to the selectin/LECAM family.</text>
</comment>
<comment type="caution">
    <text evidence="33">Lacks conserved residue(s) required for the propagation of feature annotation.</text>
</comment>
<dbReference type="PROSITE" id="PS00615">
    <property type="entry name" value="C_TYPE_LECTIN_1"/>
    <property type="match status" value="1"/>
</dbReference>
<keyword evidence="18" id="KW-0805">Transcription regulation</keyword>
<evidence type="ECO:0000256" key="34">
    <source>
        <dbReference type="PROSITE-ProRule" id="PRU00302"/>
    </source>
</evidence>
<dbReference type="SMART" id="SM00034">
    <property type="entry name" value="CLECT"/>
    <property type="match status" value="1"/>
</dbReference>
<dbReference type="CDD" id="cd03592">
    <property type="entry name" value="CLECT_selectins_like"/>
    <property type="match status" value="1"/>
</dbReference>
<dbReference type="InterPro" id="IPR000436">
    <property type="entry name" value="Sushi_SCR_CCP_dom"/>
</dbReference>
<comment type="caution">
    <text evidence="42">The sequence shown here is derived from an EMBL/GenBank/DDBJ whole genome shotgun (WGS) entry which is preliminary data.</text>
</comment>
<dbReference type="PROSITE" id="PS50923">
    <property type="entry name" value="SUSHI"/>
    <property type="match status" value="11"/>
</dbReference>
<evidence type="ECO:0000256" key="31">
    <source>
        <dbReference type="ARBA" id="ARBA00045502"/>
    </source>
</evidence>
<dbReference type="PANTHER" id="PTHR19325:SF484">
    <property type="entry name" value="P-SELECTIN"/>
    <property type="match status" value="1"/>
</dbReference>
<keyword evidence="24" id="KW-0834">Unfolded protein response</keyword>
<feature type="domain" description="Sushi" evidence="41">
    <location>
        <begin position="570"/>
        <end position="631"/>
    </location>
</feature>
<evidence type="ECO:0000256" key="11">
    <source>
        <dbReference type="ARBA" id="ARBA00022729"/>
    </source>
</evidence>
<evidence type="ECO:0000256" key="7">
    <source>
        <dbReference type="ARBA" id="ARBA00022536"/>
    </source>
</evidence>
<keyword evidence="9 37" id="KW-0812">Transmembrane</keyword>
<keyword evidence="35" id="KW-0175">Coiled coil</keyword>
<dbReference type="GO" id="GO:0046872">
    <property type="term" value="F:metal ion binding"/>
    <property type="evidence" value="ECO:0007669"/>
    <property type="project" value="UniProtKB-KW"/>
</dbReference>
<dbReference type="Gene3D" id="2.10.70.10">
    <property type="entry name" value="Complement Module, domain 1"/>
    <property type="match status" value="11"/>
</dbReference>
<dbReference type="Gene3D" id="3.10.100.10">
    <property type="entry name" value="Mannose-Binding Protein A, subunit A"/>
    <property type="match status" value="1"/>
</dbReference>
<proteinExistence type="inferred from homology"/>
<dbReference type="GO" id="GO:0003677">
    <property type="term" value="F:DNA binding"/>
    <property type="evidence" value="ECO:0007669"/>
    <property type="project" value="UniProtKB-KW"/>
</dbReference>
<feature type="domain" description="Sushi" evidence="41">
    <location>
        <begin position="384"/>
        <end position="445"/>
    </location>
</feature>
<evidence type="ECO:0000256" key="25">
    <source>
        <dbReference type="ARBA" id="ARBA00023242"/>
    </source>
</evidence>
<dbReference type="InterPro" id="IPR016186">
    <property type="entry name" value="C-type_lectin-like/link_sf"/>
</dbReference>
<feature type="non-terminal residue" evidence="42">
    <location>
        <position position="1275"/>
    </location>
</feature>
<keyword evidence="17 37" id="KW-1133">Transmembrane helix</keyword>
<feature type="compositionally biased region" description="Polar residues" evidence="36">
    <location>
        <begin position="984"/>
        <end position="1002"/>
    </location>
</feature>
<evidence type="ECO:0000256" key="21">
    <source>
        <dbReference type="ARBA" id="ARBA00023157"/>
    </source>
</evidence>
<evidence type="ECO:0000256" key="36">
    <source>
        <dbReference type="SAM" id="MobiDB-lite"/>
    </source>
</evidence>
<dbReference type="SUPFAM" id="SSF57959">
    <property type="entry name" value="Leucine zipper domain"/>
    <property type="match status" value="1"/>
</dbReference>
<evidence type="ECO:0000256" key="17">
    <source>
        <dbReference type="ARBA" id="ARBA00022989"/>
    </source>
</evidence>
<feature type="disulfide bond" evidence="34">
    <location>
        <begin position="540"/>
        <end position="567"/>
    </location>
</feature>
<dbReference type="CDD" id="cd00033">
    <property type="entry name" value="CCP"/>
    <property type="match status" value="11"/>
</dbReference>
<dbReference type="InterPro" id="IPR002396">
    <property type="entry name" value="Selectin_superfamily"/>
</dbReference>
<evidence type="ECO:0000313" key="42">
    <source>
        <dbReference type="EMBL" id="KAH1166050.1"/>
    </source>
</evidence>
<feature type="domain" description="EGF-like" evidence="38">
    <location>
        <begin position="159"/>
        <end position="195"/>
    </location>
</feature>
<evidence type="ECO:0000256" key="32">
    <source>
        <dbReference type="ARBA" id="ARBA00046840"/>
    </source>
</evidence>
<feature type="transmembrane region" description="Helical" evidence="37">
    <location>
        <begin position="888"/>
        <end position="913"/>
    </location>
</feature>
<dbReference type="Pfam" id="PF00084">
    <property type="entry name" value="Sushi"/>
    <property type="match status" value="11"/>
</dbReference>
<evidence type="ECO:0000256" key="15">
    <source>
        <dbReference type="ARBA" id="ARBA00022837"/>
    </source>
</evidence>
<evidence type="ECO:0000256" key="20">
    <source>
        <dbReference type="ARBA" id="ARBA00023136"/>
    </source>
</evidence>
<feature type="domain" description="Sushi" evidence="41">
    <location>
        <begin position="632"/>
        <end position="693"/>
    </location>
</feature>
<feature type="domain" description="Sushi" evidence="41">
    <location>
        <begin position="260"/>
        <end position="321"/>
    </location>
</feature>
<dbReference type="InterPro" id="IPR018378">
    <property type="entry name" value="C-type_lectin_CS"/>
</dbReference>
<evidence type="ECO:0000256" key="24">
    <source>
        <dbReference type="ARBA" id="ARBA00023230"/>
    </source>
</evidence>
<dbReference type="GO" id="GO:0030246">
    <property type="term" value="F:carbohydrate binding"/>
    <property type="evidence" value="ECO:0007669"/>
    <property type="project" value="UniProtKB-KW"/>
</dbReference>
<dbReference type="Pfam" id="PF00059">
    <property type="entry name" value="Lectin_C"/>
    <property type="match status" value="1"/>
</dbReference>
<evidence type="ECO:0000313" key="43">
    <source>
        <dbReference type="Proteomes" id="UP000827986"/>
    </source>
</evidence>
<evidence type="ECO:0000256" key="19">
    <source>
        <dbReference type="ARBA" id="ARBA00023125"/>
    </source>
</evidence>
<dbReference type="GO" id="GO:0005789">
    <property type="term" value="C:endoplasmic reticulum membrane"/>
    <property type="evidence" value="ECO:0007669"/>
    <property type="project" value="UniProtKB-SubCell"/>
</dbReference>
<keyword evidence="25" id="KW-0539">Nucleus</keyword>
<dbReference type="AlphaFoldDB" id="A0A9D4ARU0"/>
<evidence type="ECO:0000256" key="5">
    <source>
        <dbReference type="ARBA" id="ARBA00009050"/>
    </source>
</evidence>
<keyword evidence="6" id="KW-1003">Cell membrane</keyword>
<feature type="disulfide bond" evidence="34">
    <location>
        <begin position="354"/>
        <end position="381"/>
    </location>
</feature>
<feature type="domain" description="Sushi" evidence="41">
    <location>
        <begin position="198"/>
        <end position="259"/>
    </location>
</feature>
<evidence type="ECO:0000256" key="28">
    <source>
        <dbReference type="ARBA" id="ARBA00044292"/>
    </source>
</evidence>
<dbReference type="FunFam" id="3.10.100.10:FF:000007">
    <property type="entry name" value="L-selectin"/>
    <property type="match status" value="1"/>
</dbReference>
<evidence type="ECO:0000256" key="37">
    <source>
        <dbReference type="SAM" id="Phobius"/>
    </source>
</evidence>
<feature type="domain" description="Sushi" evidence="41">
    <location>
        <begin position="322"/>
        <end position="383"/>
    </location>
</feature>
<feature type="domain" description="Sushi" evidence="41">
    <location>
        <begin position="756"/>
        <end position="817"/>
    </location>
</feature>
<evidence type="ECO:0000256" key="33">
    <source>
        <dbReference type="PROSITE-ProRule" id="PRU00076"/>
    </source>
</evidence>
<evidence type="ECO:0000256" key="18">
    <source>
        <dbReference type="ARBA" id="ARBA00023015"/>
    </source>
</evidence>
<dbReference type="PROSITE" id="PS50026">
    <property type="entry name" value="EGF_3"/>
    <property type="match status" value="1"/>
</dbReference>
<comment type="subunit">
    <text evidence="32">Interacts with SNX17. Interacts with SELPLG/PSGL1 and PODXL2 and mediates neutrophil adhesion and leukocyte rolling. This interaction requires the sialyl-Lewis X epitope of SELPLG and PODXL2, and specific tyrosine sulfation on SELPLG. Interacts (via C-type lectin domain) with alpha-IIb/beta3 integrin ITGA2B:ITGB3 and alpha-V/beta-3 integrin ITGAV:ITGB3. Interacts with alpha5/beta1 integrin ITGA5:ITGB1 and alpha4/beta1 integrin ITGA4:ITGB.</text>
</comment>
<dbReference type="GO" id="GO:0003700">
    <property type="term" value="F:DNA-binding transcription factor activity"/>
    <property type="evidence" value="ECO:0007669"/>
    <property type="project" value="InterPro"/>
</dbReference>
<dbReference type="FunFam" id="2.10.70.10:FF:000001">
    <property type="entry name" value="Selectin P"/>
    <property type="match status" value="11"/>
</dbReference>
<dbReference type="SMART" id="SM00338">
    <property type="entry name" value="BRLZ"/>
    <property type="match status" value="1"/>
</dbReference>
<evidence type="ECO:0000256" key="30">
    <source>
        <dbReference type="ARBA" id="ARBA00044355"/>
    </source>
</evidence>
<evidence type="ECO:0000256" key="3">
    <source>
        <dbReference type="ARBA" id="ARBA00004389"/>
    </source>
</evidence>
<feature type="compositionally biased region" description="Polar residues" evidence="36">
    <location>
        <begin position="1010"/>
        <end position="1026"/>
    </location>
</feature>
<evidence type="ECO:0000256" key="35">
    <source>
        <dbReference type="SAM" id="Coils"/>
    </source>
</evidence>
<evidence type="ECO:0000256" key="2">
    <source>
        <dbReference type="ARBA" id="ARBA00004251"/>
    </source>
</evidence>
<feature type="domain" description="Sushi" evidence="41">
    <location>
        <begin position="446"/>
        <end position="507"/>
    </location>
</feature>
<evidence type="ECO:0000256" key="12">
    <source>
        <dbReference type="ARBA" id="ARBA00022734"/>
    </source>
</evidence>
<comment type="similarity">
    <text evidence="5">Belongs to the bZIP family. ATF subfamily.</text>
</comment>
<sequence length="1275" mass="140577">GSTVGLCSSPRAWGCGWNVTRLLCFAAVSWVLVTQMEVGAWTYHYGNKSDYSWELARNFCRSFYTDLVAIQNQGEIAYLNSVLPHYKTYYWIGIRKIKNVWTWIGTNKVLTKEAENWANREPNNKGRNQDCVEIYIKRDRDAGKWNDEHCQKKKKALCYQASCQRSSCSQRGECVETIGNYTCDCYPGFYGPECEQAVKCPALATPGRGRLNCTHWHGDFTYNSTCTFSCETGFVRNGSETLECTALGQWTGHPPLCEAVKCPVPDSLGRGRLNCSHWHGDFTYNSTCAFSCETGFVRNGSETLECTALGQWTGHPPHCEAVKCPVLAASDRGRLNCTHWHGDFTYNSTCAFSCEMGFVLNGLEMLECTALGQWTGHPPRCEAVKCPVLDSPGRGQLNCTNWHGDFTYNSTCTFSCEMGFVQNGSETLQCMAQGQWTGHPPRCEAVKCPVLDSPDRGQLNCTHWHGDFTYNSTCAFSCVMGFVLNGSEKLECTALGQWTGQTPHCEAVTCPGLAAPGRGRLNCTHWHGDFTYNSTCAFSCETGFVLNGSETLECTALGQWTGHPPRCEAVKCPELDSPGRGRLNCTHWHGDFTYNSTCTFSCETGFVLNGSETLECMALGQWRGQTPRCEAVKCPVLDSPDRGQLNCTHWHGDFTYNSTCAFSCVMGFVLNGSEKLECTALGQWRGQTPRCEAVTCPGLAAPGRNRLNCTHWHGDFTYNSTCAFSCETGFVLNGSETLECTALGQWTGHPPRCEAVKCPVLDSPGRGRLNCTHWHGDFTYNSTCTFSCETGFVLNGSETLECMALEQWRGQTPRCEVMRCPKLRGLEPILMNCSHPLGSFSYGSVCRFRCTQGYFLNGTSRVQCQPDGYWSDKMPACQGEAAPYFKQVLLYMGGGAVALVALLLTGMFIALLIKRLSDKESALFDELSDLVDTDEIQLDVDNEIYENSLYKLDFDLDLMSWDSGPWDVTSHTCIDENLKEEPQSPATSICSVPSPLSDSSVQHVPEDLDFSTSSQMSPLSLYSKRSGSQKDKKLTSNAAHQSANSSVGTPKRSSQTTSKPSIQPKPLLLPAVPEAQASLGIQAKAIIIQALPALLPLTKQHPVVSIQPAPPKGQPVVLSQSTVVQLQTPGVHPASQPVIAVTGGTTQLSSHTVNVLAPATGSSSVSGKIALTKPLLQTTGMDINILRRQQRMIKNRESACQSRRKKKEYMLGLEARLKAALLENEQLKRENGSLKRQLEELVLENQNLKIPSPKRRAVCVMVILAFVMLNYGPFR</sequence>
<name>A0A9D4ARU0_9SAUR</name>
<dbReference type="InterPro" id="IPR000742">
    <property type="entry name" value="EGF"/>
</dbReference>
<keyword evidence="12" id="KW-0430">Lectin</keyword>
<feature type="disulfide bond" evidence="34">
    <location>
        <begin position="416"/>
        <end position="443"/>
    </location>
</feature>
<feature type="disulfide bond" evidence="33">
    <location>
        <begin position="185"/>
        <end position="194"/>
    </location>
</feature>
<keyword evidence="23" id="KW-0325">Glycoprotein</keyword>
<keyword evidence="8 34" id="KW-0768">Sushi</keyword>
<reference evidence="42" key="1">
    <citation type="submission" date="2021-09" db="EMBL/GenBank/DDBJ databases">
        <title>The genome of Mauremys mutica provides insights into the evolution of semi-aquatic lifestyle.</title>
        <authorList>
            <person name="Gong S."/>
            <person name="Gao Y."/>
        </authorList>
    </citation>
    <scope>NUCLEOTIDE SEQUENCE</scope>
    <source>
        <strain evidence="42">MM-2020</strain>
        <tissue evidence="42">Muscle</tissue>
    </source>
</reference>
<dbReference type="GO" id="GO:0007155">
    <property type="term" value="P:cell adhesion"/>
    <property type="evidence" value="ECO:0007669"/>
    <property type="project" value="UniProtKB-KW"/>
</dbReference>
<keyword evidence="43" id="KW-1185">Reference proteome</keyword>
<feature type="disulfide bond" evidence="34">
    <location>
        <begin position="850"/>
        <end position="877"/>
    </location>
</feature>
<feature type="disulfide bond" evidence="34">
    <location>
        <begin position="292"/>
        <end position="319"/>
    </location>
</feature>
<feature type="disulfide bond" evidence="34">
    <location>
        <begin position="788"/>
        <end position="815"/>
    </location>
</feature>
<feature type="domain" description="BZIP" evidence="40">
    <location>
        <begin position="1185"/>
        <end position="1248"/>
    </location>
</feature>
<evidence type="ECO:0000256" key="8">
    <source>
        <dbReference type="ARBA" id="ARBA00022659"/>
    </source>
</evidence>
<feature type="domain" description="Sushi" evidence="41">
    <location>
        <begin position="694"/>
        <end position="755"/>
    </location>
</feature>
<evidence type="ECO:0000256" key="26">
    <source>
        <dbReference type="ARBA" id="ARBA00044174"/>
    </source>
</evidence>
<organism evidence="42 43">
    <name type="scientific">Mauremys mutica</name>
    <name type="common">yellowpond turtle</name>
    <dbReference type="NCBI Taxonomy" id="74926"/>
    <lineage>
        <taxon>Eukaryota</taxon>
        <taxon>Metazoa</taxon>
        <taxon>Chordata</taxon>
        <taxon>Craniata</taxon>
        <taxon>Vertebrata</taxon>
        <taxon>Euteleostomi</taxon>
        <taxon>Archelosauria</taxon>
        <taxon>Testudinata</taxon>
        <taxon>Testudines</taxon>
        <taxon>Cryptodira</taxon>
        <taxon>Durocryptodira</taxon>
        <taxon>Testudinoidea</taxon>
        <taxon>Geoemydidae</taxon>
        <taxon>Geoemydinae</taxon>
        <taxon>Mauremys</taxon>
    </lineage>
</organism>
<dbReference type="EMBL" id="JAHDVG010000487">
    <property type="protein sequence ID" value="KAH1166050.1"/>
    <property type="molecule type" value="Genomic_DNA"/>
</dbReference>
<feature type="disulfide bond" evidence="34">
    <location>
        <begin position="602"/>
        <end position="629"/>
    </location>
</feature>
<keyword evidence="7 33" id="KW-0245">EGF-like domain</keyword>
<feature type="domain" description="Sushi" evidence="41">
    <location>
        <begin position="508"/>
        <end position="569"/>
    </location>
</feature>
<evidence type="ECO:0000256" key="10">
    <source>
        <dbReference type="ARBA" id="ARBA00022723"/>
    </source>
</evidence>
<feature type="disulfide bond" evidence="34">
    <location>
        <begin position="230"/>
        <end position="257"/>
    </location>
</feature>
<feature type="region of interest" description="Disordered" evidence="36">
    <location>
        <begin position="980"/>
        <end position="1066"/>
    </location>
</feature>
<feature type="domain" description="Sushi" evidence="41">
    <location>
        <begin position="818"/>
        <end position="879"/>
    </location>
</feature>
<accession>A0A9D4ARU0</accession>
<evidence type="ECO:0000256" key="16">
    <source>
        <dbReference type="ARBA" id="ARBA00022889"/>
    </source>
</evidence>
<feature type="domain" description="C-type lectin" evidence="39">
    <location>
        <begin position="38"/>
        <end position="159"/>
    </location>
</feature>
<dbReference type="CDD" id="cd00054">
    <property type="entry name" value="EGF_CA"/>
    <property type="match status" value="1"/>
</dbReference>
<dbReference type="SUPFAM" id="SSF57535">
    <property type="entry name" value="Complement control module/SCR domain"/>
    <property type="match status" value="11"/>
</dbReference>
<feature type="disulfide bond" evidence="34">
    <location>
        <begin position="664"/>
        <end position="691"/>
    </location>
</feature>
<evidence type="ECO:0000256" key="22">
    <source>
        <dbReference type="ARBA" id="ARBA00023163"/>
    </source>
</evidence>
<evidence type="ECO:0000256" key="23">
    <source>
        <dbReference type="ARBA" id="ARBA00023180"/>
    </source>
</evidence>
<evidence type="ECO:0000256" key="1">
    <source>
        <dbReference type="ARBA" id="ARBA00004123"/>
    </source>
</evidence>
<keyword evidence="20 37" id="KW-0472">Membrane</keyword>
<evidence type="ECO:0000256" key="14">
    <source>
        <dbReference type="ARBA" id="ARBA00022824"/>
    </source>
</evidence>
<evidence type="ECO:0000259" key="41">
    <source>
        <dbReference type="PROSITE" id="PS50923"/>
    </source>
</evidence>
<keyword evidence="16" id="KW-0130">Cell adhesion</keyword>
<evidence type="ECO:0000256" key="4">
    <source>
        <dbReference type="ARBA" id="ARBA00007360"/>
    </source>
</evidence>
<evidence type="ECO:0000259" key="40">
    <source>
        <dbReference type="PROSITE" id="PS50217"/>
    </source>
</evidence>
<dbReference type="GO" id="GO:0006986">
    <property type="term" value="P:response to unfolded protein"/>
    <property type="evidence" value="ECO:0007669"/>
    <property type="project" value="UniProtKB-KW"/>
</dbReference>
<dbReference type="InterPro" id="IPR001304">
    <property type="entry name" value="C-type_lectin-like"/>
</dbReference>
<dbReference type="InterPro" id="IPR046347">
    <property type="entry name" value="bZIP_sf"/>
</dbReference>
<feature type="disulfide bond" evidence="34">
    <location>
        <begin position="726"/>
        <end position="753"/>
    </location>
</feature>
<dbReference type="FunFam" id="1.20.5.170:FF:000041">
    <property type="entry name" value="Cyclic AMP-dependent transcription factor ATF-6 beta"/>
    <property type="match status" value="1"/>
</dbReference>
<keyword evidence="10" id="KW-0479">Metal-binding</keyword>
<gene>
    <name evidence="42" type="ORF">KIL84_015222</name>
</gene>
<keyword evidence="15" id="KW-0106">Calcium</keyword>
<dbReference type="GO" id="GO:0005886">
    <property type="term" value="C:plasma membrane"/>
    <property type="evidence" value="ECO:0007669"/>
    <property type="project" value="UniProtKB-SubCell"/>
</dbReference>
<feature type="transmembrane region" description="Helical" evidence="37">
    <location>
        <begin position="1257"/>
        <end position="1274"/>
    </location>
</feature>
<dbReference type="SUPFAM" id="SSF56436">
    <property type="entry name" value="C-type lectin-like"/>
    <property type="match status" value="1"/>
</dbReference>
<comment type="subcellular location">
    <subcellularLocation>
        <location evidence="2">Cell membrane</location>
        <topology evidence="2">Single-pass type I membrane protein</topology>
    </subcellularLocation>
    <subcellularLocation>
        <location evidence="3">Endoplasmic reticulum membrane</location>
        <topology evidence="3">Single-pass membrane protein</topology>
    </subcellularLocation>
    <subcellularLocation>
        <location evidence="1">Nucleus</location>
    </subcellularLocation>
</comment>
<dbReference type="PROSITE" id="PS50041">
    <property type="entry name" value="C_TYPE_LECTIN_2"/>
    <property type="match status" value="1"/>
</dbReference>
<evidence type="ECO:0000259" key="38">
    <source>
        <dbReference type="PROSITE" id="PS50026"/>
    </source>
</evidence>
<dbReference type="PROSITE" id="PS50217">
    <property type="entry name" value="BZIP"/>
    <property type="match status" value="1"/>
</dbReference>
<keyword evidence="14" id="KW-0256">Endoplasmic reticulum</keyword>
<dbReference type="InterPro" id="IPR033991">
    <property type="entry name" value="Selectin_CTLD"/>
</dbReference>
<dbReference type="Gene3D" id="1.20.5.170">
    <property type="match status" value="1"/>
</dbReference>
<dbReference type="InterPro" id="IPR016187">
    <property type="entry name" value="CTDL_fold"/>
</dbReference>
<keyword evidence="13" id="KW-0677">Repeat</keyword>
<dbReference type="SMART" id="SM00032">
    <property type="entry name" value="CCP"/>
    <property type="match status" value="11"/>
</dbReference>
<dbReference type="Proteomes" id="UP000827986">
    <property type="component" value="Unassembled WGS sequence"/>
</dbReference>
<evidence type="ECO:0000256" key="13">
    <source>
        <dbReference type="ARBA" id="ARBA00022737"/>
    </source>
</evidence>
<dbReference type="PRINTS" id="PR00343">
    <property type="entry name" value="SELECTIN"/>
</dbReference>
<dbReference type="PROSITE" id="PS01186">
    <property type="entry name" value="EGF_2"/>
    <property type="match status" value="1"/>
</dbReference>
<feature type="coiled-coil region" evidence="35">
    <location>
        <begin position="1210"/>
        <end position="1244"/>
    </location>
</feature>
<keyword evidence="11" id="KW-0732">Signal</keyword>
<comment type="function">
    <text evidence="31">Ca(2+)-dependent receptor for myeloid cells that binds to carbohydrates on neutrophils and monocytes. Mediates the interaction of activated endothelial cells or platelets with leukocytes. The ligand recognized is sialyl-Lewis X. Mediates rapid rolling of leukocyte rolling over vascular surfaces during the initial steps in inflammation through interaction with SELPLG. Mediates cell-cell interactions and cell adhesion via the interaction with integrin alpha-IIb/beta3 (ITGA2B:ITGB3) and integrin alpha-V/beta-3 (ITGAV:ITGB3).</text>
</comment>
<evidence type="ECO:0000256" key="27">
    <source>
        <dbReference type="ARBA" id="ARBA00044221"/>
    </source>
</evidence>
<dbReference type="CDD" id="cd14700">
    <property type="entry name" value="bZIP_ATF6"/>
    <property type="match status" value="1"/>
</dbReference>
<dbReference type="GO" id="GO:0005634">
    <property type="term" value="C:nucleus"/>
    <property type="evidence" value="ECO:0007669"/>
    <property type="project" value="UniProtKB-SubCell"/>
</dbReference>
<dbReference type="InterPro" id="IPR050350">
    <property type="entry name" value="Compl-Cell_Adhes-Reg"/>
</dbReference>
<dbReference type="InterPro" id="IPR004827">
    <property type="entry name" value="bZIP"/>
</dbReference>
<evidence type="ECO:0000259" key="39">
    <source>
        <dbReference type="PROSITE" id="PS50041"/>
    </source>
</evidence>
<dbReference type="PROSITE" id="PS00036">
    <property type="entry name" value="BZIP_BASIC"/>
    <property type="match status" value="1"/>
</dbReference>
<dbReference type="InterPro" id="IPR035976">
    <property type="entry name" value="Sushi/SCR/CCP_sf"/>
</dbReference>
<dbReference type="FunFam" id="2.10.25.10:FF:000176">
    <property type="entry name" value="Selectin P"/>
    <property type="match status" value="1"/>
</dbReference>
<protein>
    <recommendedName>
        <fullName evidence="26">p-selectin</fullName>
    </recommendedName>
    <alternativeName>
        <fullName evidence="27">CD62 antigen-like family member P</fullName>
    </alternativeName>
    <alternativeName>
        <fullName evidence="29">Granule membrane protein 140</fullName>
    </alternativeName>
    <alternativeName>
        <fullName evidence="30">Leukocyte-endothelial cell adhesion molecule 3</fullName>
    </alternativeName>
    <alternativeName>
        <fullName evidence="28">Platelet activation dependent granule-external membrane protein</fullName>
    </alternativeName>
</protein>
<evidence type="ECO:0000256" key="9">
    <source>
        <dbReference type="ARBA" id="ARBA00022692"/>
    </source>
</evidence>